<keyword evidence="1" id="KW-0175">Coiled coil</keyword>
<name>A0AAU7PHB4_9CAUD</name>
<evidence type="ECO:0000256" key="1">
    <source>
        <dbReference type="SAM" id="Coils"/>
    </source>
</evidence>
<sequence length="371" mass="42324">MSKLEKLLKESSLSDEAKQLIQEAWNEEKNTLAAEMREEMKGRYKQDLSELTEGLNTMVTQVIAEEMGAVYEEKKRLVEDRVTLRKTLSNFSAFSNSVLAEEVKQMRKERKHLQECMGKFVNFSNGILAEELKEFHIEKRQLVETRVKLLAEGSRQIAEARNNFIKRTSESAAKYIAETTQKNLYALKEDLVEAKQNMFGRKIFEAFAQEFNVKQFNENSLLRSLTESIKSKEDEIAQVKQELNETVSEVKAAKTKLRIMEDSQARNAIMSELVKPLTTQQKQIMESLLATSPTEKLKDDFSKYHKSVLNGTKVNESATTRQAVQSSAKRTLAEGKVITGNRQAIVESEEMTADDMAFLKELDVLSGINKK</sequence>
<reference evidence="2" key="1">
    <citation type="submission" date="2024-05" db="EMBL/GenBank/DDBJ databases">
        <authorList>
            <person name="Badawy S."/>
            <person name="Skurnik M."/>
        </authorList>
    </citation>
    <scope>NUCLEOTIDE SEQUENCE</scope>
</reference>
<organism evidence="2">
    <name type="scientific">Escherichia phage fEgEco12</name>
    <dbReference type="NCBI Taxonomy" id="3158837"/>
    <lineage>
        <taxon>Viruses</taxon>
        <taxon>Duplodnaviria</taxon>
        <taxon>Heunggongvirae</taxon>
        <taxon>Uroviricota</taxon>
        <taxon>Caudoviricetes</taxon>
    </lineage>
</organism>
<protein>
    <submittedName>
        <fullName evidence="2">Outer capsid protein sigma-1</fullName>
    </submittedName>
</protein>
<feature type="coiled-coil region" evidence="1">
    <location>
        <begin position="222"/>
        <end position="256"/>
    </location>
</feature>
<evidence type="ECO:0000313" key="2">
    <source>
        <dbReference type="EMBL" id="XBS49431.1"/>
    </source>
</evidence>
<accession>A0AAU7PHB4</accession>
<proteinExistence type="predicted"/>
<dbReference type="EMBL" id="PP777464">
    <property type="protein sequence ID" value="XBS49431.1"/>
    <property type="molecule type" value="Genomic_DNA"/>
</dbReference>